<protein>
    <submittedName>
        <fullName evidence="1">Acetoin dehydrogenase dihydrolipoyllysine-residue acetyltransferase subunit</fullName>
    </submittedName>
</protein>
<name>A0ACC5QXX2_9HYPH</name>
<gene>
    <name evidence="1" type="ORF">JHL16_02665</name>
</gene>
<accession>A0ACC5QXX2</accession>
<comment type="caution">
    <text evidence="1">The sequence shown here is derived from an EMBL/GenBank/DDBJ whole genome shotgun (WGS) entry which is preliminary data.</text>
</comment>
<proteinExistence type="predicted"/>
<evidence type="ECO:0000313" key="1">
    <source>
        <dbReference type="EMBL" id="MBK1865240.1"/>
    </source>
</evidence>
<organism evidence="1 2">
    <name type="scientific">Taklimakanibacter albus</name>
    <dbReference type="NCBI Taxonomy" id="2800327"/>
    <lineage>
        <taxon>Bacteria</taxon>
        <taxon>Pseudomonadati</taxon>
        <taxon>Pseudomonadota</taxon>
        <taxon>Alphaproteobacteria</taxon>
        <taxon>Hyphomicrobiales</taxon>
        <taxon>Aestuariivirgaceae</taxon>
        <taxon>Taklimakanibacter</taxon>
    </lineage>
</organism>
<dbReference type="Proteomes" id="UP000616151">
    <property type="component" value="Unassembled WGS sequence"/>
</dbReference>
<keyword evidence="2" id="KW-1185">Reference proteome</keyword>
<dbReference type="EMBL" id="JAENHL010000004">
    <property type="protein sequence ID" value="MBK1865240.1"/>
    <property type="molecule type" value="Genomic_DNA"/>
</dbReference>
<evidence type="ECO:0000313" key="2">
    <source>
        <dbReference type="Proteomes" id="UP000616151"/>
    </source>
</evidence>
<reference evidence="1" key="1">
    <citation type="submission" date="2021-01" db="EMBL/GenBank/DDBJ databases">
        <authorList>
            <person name="Sun Q."/>
        </authorList>
    </citation>
    <scope>NUCLEOTIDE SEQUENCE</scope>
    <source>
        <strain evidence="1">YIM B02566</strain>
    </source>
</reference>
<sequence length="498" mass="51400">MTKRTLTMPRLGETMDEGTIVGWLVAPGQKFQRGAAILEIETDKTVVEYPALGDGTIEKTLVAPGDRVAVGAPIAEVTVTASEEWDSEAAGAPQQSQPDAGTAILAMPRLGETMTEGVVIRWLVAEGAPYARGQAILEIETDKTAAEVPALSDGKLVKILAAEGSRQPVGAPIAEVIGEVETPVSAPVAPVEAKPVPSPKTYKPAAADARQRATPVARRMARKAGVSLDNIKGTGRRGRIEQRDVEQATQAPTGIAFDKLGEGGETFLLIHGFAGDRSSWVATASGIARAGHTAIVPDLPGHGATEAEAQGLDDLVTAMTGFANGLPGGLHLVGHSLGGAVATGIAERLGGKIKSLTLIAPAGTGREIDGGFIHGMAEATTSGEVAHLLRLLGPKADGLSDKALTTLAAQLAQGRLKALAQALVGPQGQKVDILRPLAKLAETLPVKALIGTDDRVIPANHAFNLPSAVAIHFLPAGHMPHWDLPRETISLLTGVAHG</sequence>